<comment type="caution">
    <text evidence="1">The sequence shown here is derived from an EMBL/GenBank/DDBJ whole genome shotgun (WGS) entry which is preliminary data.</text>
</comment>
<dbReference type="AlphaFoldDB" id="A0A2U1AQ92"/>
<accession>A0A2U1AQ92</accession>
<proteinExistence type="predicted"/>
<dbReference type="RefSeq" id="WP_133245218.1">
    <property type="nucleotide sequence ID" value="NZ_CABMMC010000001.1"/>
</dbReference>
<reference evidence="1 2" key="1">
    <citation type="submission" date="2018-04" db="EMBL/GenBank/DDBJ databases">
        <title>Genomic Encyclopedia of Type Strains, Phase IV (KMG-IV): sequencing the most valuable type-strain genomes for metagenomic binning, comparative biology and taxonomic classification.</title>
        <authorList>
            <person name="Goeker M."/>
        </authorList>
    </citation>
    <scope>NUCLEOTIDE SEQUENCE [LARGE SCALE GENOMIC DNA]</scope>
    <source>
        <strain evidence="1 2">DSM 14823</strain>
    </source>
</reference>
<gene>
    <name evidence="1" type="ORF">C8D82_12518</name>
</gene>
<dbReference type="GeneID" id="78296254"/>
<organism evidence="1 2">
    <name type="scientific">Victivallis vadensis</name>
    <dbReference type="NCBI Taxonomy" id="172901"/>
    <lineage>
        <taxon>Bacteria</taxon>
        <taxon>Pseudomonadati</taxon>
        <taxon>Lentisphaerota</taxon>
        <taxon>Lentisphaeria</taxon>
        <taxon>Victivallales</taxon>
        <taxon>Victivallaceae</taxon>
        <taxon>Victivallis</taxon>
    </lineage>
</organism>
<keyword evidence="2" id="KW-1185">Reference proteome</keyword>
<dbReference type="Proteomes" id="UP000245959">
    <property type="component" value="Unassembled WGS sequence"/>
</dbReference>
<dbReference type="OrthoDB" id="9976027at2"/>
<protein>
    <submittedName>
        <fullName evidence="1">Uncharacterized protein</fullName>
    </submittedName>
</protein>
<evidence type="ECO:0000313" key="1">
    <source>
        <dbReference type="EMBL" id="PVY38593.1"/>
    </source>
</evidence>
<sequence length="133" mass="14758">MSSNGSVWLKNGKVIMRGGEVFLYPKCPCDCEPTVLGSKKLNGSSENEEEKCWDLTPYQGNEIGTPGFYWRLIEVGDPRDCGGSQYGSGNIDECGKLVGLQDEYCSTYSYDGYMELQQGCPDEEGNIKWPCPE</sequence>
<name>A0A2U1AQ92_9BACT</name>
<evidence type="ECO:0000313" key="2">
    <source>
        <dbReference type="Proteomes" id="UP000245959"/>
    </source>
</evidence>
<dbReference type="EMBL" id="QEKH01000025">
    <property type="protein sequence ID" value="PVY38593.1"/>
    <property type="molecule type" value="Genomic_DNA"/>
</dbReference>